<organism evidence="8 9">
    <name type="scientific">Paragonimus westermani</name>
    <dbReference type="NCBI Taxonomy" id="34504"/>
    <lineage>
        <taxon>Eukaryota</taxon>
        <taxon>Metazoa</taxon>
        <taxon>Spiralia</taxon>
        <taxon>Lophotrochozoa</taxon>
        <taxon>Platyhelminthes</taxon>
        <taxon>Trematoda</taxon>
        <taxon>Digenea</taxon>
        <taxon>Plagiorchiida</taxon>
        <taxon>Troglotremata</taxon>
        <taxon>Troglotrematidae</taxon>
        <taxon>Paragonimus</taxon>
    </lineage>
</organism>
<comment type="catalytic activity">
    <reaction evidence="7">
        <text>DNA(n) + a 2'-deoxyribonucleoside 5'-triphosphate = DNA(n+1) + diphosphate</text>
        <dbReference type="Rhea" id="RHEA:22508"/>
        <dbReference type="Rhea" id="RHEA-COMP:17339"/>
        <dbReference type="Rhea" id="RHEA-COMP:17340"/>
        <dbReference type="ChEBI" id="CHEBI:33019"/>
        <dbReference type="ChEBI" id="CHEBI:61560"/>
        <dbReference type="ChEBI" id="CHEBI:173112"/>
        <dbReference type="EC" id="2.7.7.7"/>
    </reaction>
    <physiologicalReaction direction="left-to-right" evidence="7">
        <dbReference type="Rhea" id="RHEA:22509"/>
    </physiologicalReaction>
</comment>
<dbReference type="GO" id="GO:0005759">
    <property type="term" value="C:mitochondrial matrix"/>
    <property type="evidence" value="ECO:0007669"/>
    <property type="project" value="TreeGrafter"/>
</dbReference>
<evidence type="ECO:0000256" key="4">
    <source>
        <dbReference type="ARBA" id="ARBA00026139"/>
    </source>
</evidence>
<accession>A0A5J4NGD4</accession>
<protein>
    <recommendedName>
        <fullName evidence="4">DNA-directed primase/polymerase protein</fullName>
        <ecNumber evidence="6">2.7.7.102</ecNumber>
        <ecNumber evidence="2">2.7.7.7</ecNumber>
    </recommendedName>
</protein>
<dbReference type="AlphaFoldDB" id="A0A5J4NGD4"/>
<dbReference type="GO" id="GO:0003682">
    <property type="term" value="F:chromatin binding"/>
    <property type="evidence" value="ECO:0007669"/>
    <property type="project" value="TreeGrafter"/>
</dbReference>
<gene>
    <name evidence="8" type="ORF">DEA37_0007959</name>
</gene>
<sequence length="290" mass="33149">MMVFSYESSSLGRQGQRLFLACGVQSFFHYYRQMNPSARCHYEVIPTYRPAKLYLDLEFYVDRNPGADAEKAASTFVRAVRSALHFFYNVQVSPPDILVLDARSYVLLRHPVPKCQCVSPMSCQAGRDVPVRSHSPVSSSHSQNLPPDLCDFVRTVLTDWSVRGQRANPRTAGDYVALKQWRIHHLDMHCFSVTLDGLRFCERVGRPHRSNHVILVFDLSQRIYYQKCLDPDCRAVNFRSQSWPLPPNLCATNSEPRQTANSFNDPDVTADDLILCGVADMVDVYFEDNF</sequence>
<evidence type="ECO:0000256" key="6">
    <source>
        <dbReference type="ARBA" id="ARBA00044768"/>
    </source>
</evidence>
<comment type="caution">
    <text evidence="8">The sequence shown here is derived from an EMBL/GenBank/DDBJ whole genome shotgun (WGS) entry which is preliminary data.</text>
</comment>
<keyword evidence="3" id="KW-0808">Transferase</keyword>
<dbReference type="GO" id="GO:0009411">
    <property type="term" value="P:response to UV"/>
    <property type="evidence" value="ECO:0007669"/>
    <property type="project" value="TreeGrafter"/>
</dbReference>
<evidence type="ECO:0000256" key="5">
    <source>
        <dbReference type="ARBA" id="ARBA00044677"/>
    </source>
</evidence>
<keyword evidence="9" id="KW-1185">Reference proteome</keyword>
<keyword evidence="3" id="KW-0548">Nucleotidyltransferase</keyword>
<comment type="similarity">
    <text evidence="1">Belongs to the eukaryotic-type primase small subunit family.</text>
</comment>
<dbReference type="GO" id="GO:0006264">
    <property type="term" value="P:mitochondrial DNA replication"/>
    <property type="evidence" value="ECO:0007669"/>
    <property type="project" value="TreeGrafter"/>
</dbReference>
<evidence type="ECO:0000313" key="9">
    <source>
        <dbReference type="Proteomes" id="UP000324629"/>
    </source>
</evidence>
<evidence type="ECO:0000313" key="8">
    <source>
        <dbReference type="EMBL" id="KAA3674597.1"/>
    </source>
</evidence>
<dbReference type="EC" id="2.7.7.7" evidence="2"/>
<dbReference type="InterPro" id="IPR044917">
    <property type="entry name" value="PRIMPOL"/>
</dbReference>
<proteinExistence type="inferred from homology"/>
<keyword evidence="3" id="KW-0239">DNA-directed DNA polymerase</keyword>
<reference evidence="8 9" key="1">
    <citation type="journal article" date="2019" name="Gigascience">
        <title>Whole-genome sequence of the oriental lung fluke Paragonimus westermani.</title>
        <authorList>
            <person name="Oey H."/>
            <person name="Zakrzewski M."/>
            <person name="Narain K."/>
            <person name="Devi K.R."/>
            <person name="Agatsuma T."/>
            <person name="Nawaratna S."/>
            <person name="Gobert G.N."/>
            <person name="Jones M.K."/>
            <person name="Ragan M.A."/>
            <person name="McManus D.P."/>
            <person name="Krause L."/>
        </authorList>
    </citation>
    <scope>NUCLEOTIDE SEQUENCE [LARGE SCALE GENOMIC DNA]</scope>
    <source>
        <strain evidence="8 9">IND2009</strain>
    </source>
</reference>
<dbReference type="GO" id="GO:0003887">
    <property type="term" value="F:DNA-directed DNA polymerase activity"/>
    <property type="evidence" value="ECO:0007669"/>
    <property type="project" value="UniProtKB-KW"/>
</dbReference>
<dbReference type="Proteomes" id="UP000324629">
    <property type="component" value="Unassembled WGS sequence"/>
</dbReference>
<evidence type="ECO:0000256" key="3">
    <source>
        <dbReference type="ARBA" id="ARBA00022932"/>
    </source>
</evidence>
<evidence type="ECO:0000256" key="2">
    <source>
        <dbReference type="ARBA" id="ARBA00012417"/>
    </source>
</evidence>
<dbReference type="GO" id="GO:0042276">
    <property type="term" value="P:error-prone translesion synthesis"/>
    <property type="evidence" value="ECO:0007669"/>
    <property type="project" value="InterPro"/>
</dbReference>
<evidence type="ECO:0000256" key="7">
    <source>
        <dbReference type="ARBA" id="ARBA00047303"/>
    </source>
</evidence>
<name>A0A5J4NGD4_9TREM</name>
<comment type="catalytic activity">
    <reaction evidence="5">
        <text>ssDNA + n NTP = ssDNA/pppN(pN)n-1 hybrid + (n-1) diphosphate.</text>
        <dbReference type="EC" id="2.7.7.102"/>
    </reaction>
</comment>
<dbReference type="GO" id="GO:0031297">
    <property type="term" value="P:replication fork processing"/>
    <property type="evidence" value="ECO:0007669"/>
    <property type="project" value="TreeGrafter"/>
</dbReference>
<evidence type="ECO:0000256" key="1">
    <source>
        <dbReference type="ARBA" id="ARBA00009762"/>
    </source>
</evidence>
<dbReference type="Pfam" id="PF03121">
    <property type="entry name" value="Herpes_UL52"/>
    <property type="match status" value="1"/>
</dbReference>
<dbReference type="PANTHER" id="PTHR31399">
    <property type="entry name" value="DNA-DIRECTED PRIMASE / POLYMERASE PROTEIN"/>
    <property type="match status" value="1"/>
</dbReference>
<dbReference type="EMBL" id="QNGE01003034">
    <property type="protein sequence ID" value="KAA3674597.1"/>
    <property type="molecule type" value="Genomic_DNA"/>
</dbReference>
<dbReference type="EC" id="2.7.7.102" evidence="6"/>
<dbReference type="PANTHER" id="PTHR31399:SF0">
    <property type="entry name" value="DNA-DIRECTED PRIMASE_POLYMERASE PROTEIN"/>
    <property type="match status" value="1"/>
</dbReference>
<dbReference type="GO" id="GO:0005634">
    <property type="term" value="C:nucleus"/>
    <property type="evidence" value="ECO:0007669"/>
    <property type="project" value="TreeGrafter"/>
</dbReference>